<dbReference type="EMBL" id="CU466930">
    <property type="protein sequence ID" value="CAO81361.1"/>
    <property type="molecule type" value="Genomic_DNA"/>
</dbReference>
<gene>
    <name evidence="1" type="ordered locus">CLOAM1511</name>
</gene>
<dbReference type="RefSeq" id="WP_015425219.1">
    <property type="nucleotide sequence ID" value="NC_020449.1"/>
</dbReference>
<dbReference type="HOGENOM" id="CLU_1494324_0_0_0"/>
<dbReference type="KEGG" id="caci:CLOAM1511"/>
<organism evidence="1 2">
    <name type="scientific">Cloacimonas acidaminovorans (strain Evry)</name>
    <dbReference type="NCBI Taxonomy" id="459349"/>
    <lineage>
        <taxon>Bacteria</taxon>
        <taxon>Pseudomonadati</taxon>
        <taxon>Candidatus Cloacimonadota</taxon>
        <taxon>Candidatus Cloacimonadia</taxon>
        <taxon>Candidatus Cloacimonadales</taxon>
        <taxon>Candidatus Cloacimonadaceae</taxon>
        <taxon>Candidatus Cloacimonas</taxon>
    </lineage>
</organism>
<evidence type="ECO:0000313" key="1">
    <source>
        <dbReference type="EMBL" id="CAO81361.1"/>
    </source>
</evidence>
<dbReference type="PROSITE" id="PS51257">
    <property type="entry name" value="PROKAR_LIPOPROTEIN"/>
    <property type="match status" value="1"/>
</dbReference>
<dbReference type="AlphaFoldDB" id="B0VFM3"/>
<name>B0VFM3_CLOAI</name>
<protein>
    <recommendedName>
        <fullName evidence="3">Lipoprotein</fullName>
    </recommendedName>
</protein>
<evidence type="ECO:0008006" key="3">
    <source>
        <dbReference type="Google" id="ProtNLM"/>
    </source>
</evidence>
<sequence>MRNIVLILLVALLLTGCDLFSVRDSEPPAVQIPWIDFTTEVDSLLLNLEYSYEYPQNAVNYARLFSSDYVFHFAPQDVSDFSIEQTWTRVQEQDMIQVLHNRYKNMQVTLEKVDDQDQIESAQAKIYRQYNITGISRNEGKEVLTLAEGNMELHLKKEYGYWYITKWYDYRSSNVPTWGKLKYENH</sequence>
<dbReference type="Proteomes" id="UP000002019">
    <property type="component" value="Chromosome"/>
</dbReference>
<proteinExistence type="predicted"/>
<keyword evidence="2" id="KW-1185">Reference proteome</keyword>
<dbReference type="OrthoDB" id="9784874at2"/>
<accession>B0VFM3</accession>
<evidence type="ECO:0000313" key="2">
    <source>
        <dbReference type="Proteomes" id="UP000002019"/>
    </source>
</evidence>
<dbReference type="STRING" id="459349.CLOAM1511"/>
<reference evidence="1 2" key="1">
    <citation type="journal article" date="2008" name="J. Bacteriol.">
        <title>'Candidatus Cloacamonas acidaminovorans': genome sequence reconstruction provides a first glimpse of a new bacterial division.</title>
        <authorList>
            <person name="Pelletier E."/>
            <person name="Kreimeyer A."/>
            <person name="Bocs S."/>
            <person name="Rouy Z."/>
            <person name="Gyapay G."/>
            <person name="Chouari R."/>
            <person name="Riviere D."/>
            <person name="Ganesan A."/>
            <person name="Daegelen P."/>
            <person name="Sghir A."/>
            <person name="Cohen G.N."/>
            <person name="Medigue C."/>
            <person name="Weissenbach J."/>
            <person name="Le Paslier D."/>
        </authorList>
    </citation>
    <scope>NUCLEOTIDE SEQUENCE [LARGE SCALE GENOMIC DNA]</scope>
    <source>
        <strain evidence="2">Evry</strain>
    </source>
</reference>